<evidence type="ECO:0000313" key="3">
    <source>
        <dbReference type="Proteomes" id="UP001515480"/>
    </source>
</evidence>
<feature type="compositionally biased region" description="Pro residues" evidence="1">
    <location>
        <begin position="540"/>
        <end position="561"/>
    </location>
</feature>
<dbReference type="AlphaFoldDB" id="A0AB34ICI0"/>
<dbReference type="SUPFAM" id="SSF47954">
    <property type="entry name" value="Cyclin-like"/>
    <property type="match status" value="1"/>
</dbReference>
<feature type="region of interest" description="Disordered" evidence="1">
    <location>
        <begin position="633"/>
        <end position="658"/>
    </location>
</feature>
<feature type="compositionally biased region" description="Basic and acidic residues" evidence="1">
    <location>
        <begin position="193"/>
        <end position="218"/>
    </location>
</feature>
<dbReference type="Pfam" id="PF08613">
    <property type="entry name" value="Cyclin"/>
    <property type="match status" value="1"/>
</dbReference>
<dbReference type="CDD" id="cd09487">
    <property type="entry name" value="SAM_superfamily"/>
    <property type="match status" value="1"/>
</dbReference>
<dbReference type="InterPro" id="IPR013761">
    <property type="entry name" value="SAM/pointed_sf"/>
</dbReference>
<comment type="caution">
    <text evidence="2">The sequence shown here is derived from an EMBL/GenBank/DDBJ whole genome shotgun (WGS) entry which is preliminary data.</text>
</comment>
<proteinExistence type="predicted"/>
<keyword evidence="3" id="KW-1185">Reference proteome</keyword>
<evidence type="ECO:0000256" key="1">
    <source>
        <dbReference type="SAM" id="MobiDB-lite"/>
    </source>
</evidence>
<dbReference type="PANTHER" id="PTHR14248">
    <property type="entry name" value="CYCLIN Y, ISOFORM A"/>
    <property type="match status" value="1"/>
</dbReference>
<organism evidence="2 3">
    <name type="scientific">Prymnesium parvum</name>
    <name type="common">Toxic golden alga</name>
    <dbReference type="NCBI Taxonomy" id="97485"/>
    <lineage>
        <taxon>Eukaryota</taxon>
        <taxon>Haptista</taxon>
        <taxon>Haptophyta</taxon>
        <taxon>Prymnesiophyceae</taxon>
        <taxon>Prymnesiales</taxon>
        <taxon>Prymnesiaceae</taxon>
        <taxon>Prymnesium</taxon>
    </lineage>
</organism>
<dbReference type="InterPro" id="IPR036915">
    <property type="entry name" value="Cyclin-like_sf"/>
</dbReference>
<gene>
    <name evidence="2" type="ORF">AB1Y20_014808</name>
</gene>
<protein>
    <recommendedName>
        <fullName evidence="4">Cyclin N-terminal domain-containing protein</fullName>
    </recommendedName>
</protein>
<dbReference type="Proteomes" id="UP001515480">
    <property type="component" value="Unassembled WGS sequence"/>
</dbReference>
<dbReference type="InterPro" id="IPR013922">
    <property type="entry name" value="Cyclin_PHO80-like"/>
</dbReference>
<feature type="compositionally biased region" description="Basic and acidic residues" evidence="1">
    <location>
        <begin position="404"/>
        <end position="419"/>
    </location>
</feature>
<feature type="compositionally biased region" description="Basic and acidic residues" evidence="1">
    <location>
        <begin position="354"/>
        <end position="376"/>
    </location>
</feature>
<name>A0AB34ICI0_PRYPA</name>
<feature type="region of interest" description="Disordered" evidence="1">
    <location>
        <begin position="531"/>
        <end position="571"/>
    </location>
</feature>
<feature type="region of interest" description="Disordered" evidence="1">
    <location>
        <begin position="108"/>
        <end position="270"/>
    </location>
</feature>
<evidence type="ECO:0008006" key="4">
    <source>
        <dbReference type="Google" id="ProtNLM"/>
    </source>
</evidence>
<accession>A0AB34ICI0</accession>
<feature type="compositionally biased region" description="Basic and acidic residues" evidence="1">
    <location>
        <begin position="335"/>
        <end position="346"/>
    </location>
</feature>
<sequence>MRRIKSAETAAMPRGATKGLPLQPALQAAGLQQYWRKLREMGYQTVAQLLRLRRGKALDELLDLLRPLPGHRIRLLNFVEEERARAQLRRAPHQQPPQLLGRAMDFAAPLPTNSAPHHPTPHHPTPTPTPHHPTPTPHHPTPTPHLPTPTPLLPTPTTNYSNSKPAARGTARQSTEGSRAAAGRVRSAAAAAREARLLPTDREAKASDRQGKASDRQGKASRPSSGAARLFANDREVTACRPARGVRPASAREASRDPPRPQALSAREERAVAAALHDLEEQQRAEAVEEGAEEDEEAMAIAFLRQSWAREMLGRKAGDAIDAVQEGAEGTGVADEERSVSPREADVGQSEGAGRCEEARREEVARWEGERSVEEQRSEEDERSEEEDQLDEDARSEEDALSEEYVRSEEDARGEEGWKENALPSECAGSDAEEEAALLAAVQRELRAARRAPLDEPPVLSPRGEASPRAAKPPRRRSLLANSLDTHARPSGVVSRPDRREVYSSVSFVLHKHIELHGRFLLLRSEAFGAPRGERREDSPPPQVPPQRMPPPPASPPPARTSPPEEAEEILSPDAPASVRHALLSGVNSVYGLRYSIDLSPVREATAEAAAPPLDLAASVCWEGGWAPPSDGDIFDSRLHPLRPPNEPPQPRDPKAPLPRLRVPLVSDVSNLIRGVATAAQMGPEASLVGLAYIERLVSFGNVQLNANTWQRISLTALLLAHKMWDDDCLENAQFAEVCSIDVQDLNKLEQVFVAAVGYNLSLSAAEYARYYFALRSICQMSSERFPLRCLDEELEERLAERALSVASSYGAALEPSRAQLRDWDDDLRRSI</sequence>
<reference evidence="2 3" key="1">
    <citation type="journal article" date="2024" name="Science">
        <title>Giant polyketide synthase enzymes in the biosynthesis of giant marine polyether toxins.</title>
        <authorList>
            <person name="Fallon T.R."/>
            <person name="Shende V.V."/>
            <person name="Wierzbicki I.H."/>
            <person name="Pendleton A.L."/>
            <person name="Watervoot N.F."/>
            <person name="Auber R.P."/>
            <person name="Gonzalez D.J."/>
            <person name="Wisecaver J.H."/>
            <person name="Moore B.S."/>
        </authorList>
    </citation>
    <scope>NUCLEOTIDE SEQUENCE [LARGE SCALE GENOMIC DNA]</scope>
    <source>
        <strain evidence="2 3">12B1</strain>
    </source>
</reference>
<dbReference type="EMBL" id="JBGBPQ010000030">
    <property type="protein sequence ID" value="KAL1496192.1"/>
    <property type="molecule type" value="Genomic_DNA"/>
</dbReference>
<feature type="compositionally biased region" description="Acidic residues" evidence="1">
    <location>
        <begin position="377"/>
        <end position="402"/>
    </location>
</feature>
<dbReference type="Gene3D" id="1.10.472.10">
    <property type="entry name" value="Cyclin-like"/>
    <property type="match status" value="1"/>
</dbReference>
<dbReference type="SUPFAM" id="SSF47769">
    <property type="entry name" value="SAM/Pointed domain"/>
    <property type="match status" value="1"/>
</dbReference>
<feature type="compositionally biased region" description="Low complexity" evidence="1">
    <location>
        <begin position="176"/>
        <end position="192"/>
    </location>
</feature>
<evidence type="ECO:0000313" key="2">
    <source>
        <dbReference type="EMBL" id="KAL1496192.1"/>
    </source>
</evidence>
<feature type="region of interest" description="Disordered" evidence="1">
    <location>
        <begin position="449"/>
        <end position="497"/>
    </location>
</feature>
<feature type="region of interest" description="Disordered" evidence="1">
    <location>
        <begin position="323"/>
        <end position="436"/>
    </location>
</feature>
<feature type="compositionally biased region" description="Pro residues" evidence="1">
    <location>
        <begin position="122"/>
        <end position="154"/>
    </location>
</feature>
<dbReference type="GO" id="GO:0019901">
    <property type="term" value="F:protein kinase binding"/>
    <property type="evidence" value="ECO:0007669"/>
    <property type="project" value="InterPro"/>
</dbReference>